<keyword evidence="3" id="KW-1185">Reference proteome</keyword>
<feature type="region of interest" description="Disordered" evidence="1">
    <location>
        <begin position="256"/>
        <end position="357"/>
    </location>
</feature>
<dbReference type="EMBL" id="JARKIF010000011">
    <property type="protein sequence ID" value="KAJ7626872.1"/>
    <property type="molecule type" value="Genomic_DNA"/>
</dbReference>
<evidence type="ECO:0000313" key="2">
    <source>
        <dbReference type="EMBL" id="KAJ7626872.1"/>
    </source>
</evidence>
<feature type="region of interest" description="Disordered" evidence="1">
    <location>
        <begin position="206"/>
        <end position="235"/>
    </location>
</feature>
<feature type="compositionally biased region" description="Basic and acidic residues" evidence="1">
    <location>
        <begin position="747"/>
        <end position="770"/>
    </location>
</feature>
<feature type="compositionally biased region" description="Basic and acidic residues" evidence="1">
    <location>
        <begin position="297"/>
        <end position="308"/>
    </location>
</feature>
<organism evidence="2 3">
    <name type="scientific">Roridomyces roridus</name>
    <dbReference type="NCBI Taxonomy" id="1738132"/>
    <lineage>
        <taxon>Eukaryota</taxon>
        <taxon>Fungi</taxon>
        <taxon>Dikarya</taxon>
        <taxon>Basidiomycota</taxon>
        <taxon>Agaricomycotina</taxon>
        <taxon>Agaricomycetes</taxon>
        <taxon>Agaricomycetidae</taxon>
        <taxon>Agaricales</taxon>
        <taxon>Marasmiineae</taxon>
        <taxon>Mycenaceae</taxon>
        <taxon>Roridomyces</taxon>
    </lineage>
</organism>
<reference evidence="2" key="1">
    <citation type="submission" date="2023-03" db="EMBL/GenBank/DDBJ databases">
        <title>Massive genome expansion in bonnet fungi (Mycena s.s.) driven by repeated elements and novel gene families across ecological guilds.</title>
        <authorList>
            <consortium name="Lawrence Berkeley National Laboratory"/>
            <person name="Harder C.B."/>
            <person name="Miyauchi S."/>
            <person name="Viragh M."/>
            <person name="Kuo A."/>
            <person name="Thoen E."/>
            <person name="Andreopoulos B."/>
            <person name="Lu D."/>
            <person name="Skrede I."/>
            <person name="Drula E."/>
            <person name="Henrissat B."/>
            <person name="Morin E."/>
            <person name="Kohler A."/>
            <person name="Barry K."/>
            <person name="LaButti K."/>
            <person name="Morin E."/>
            <person name="Salamov A."/>
            <person name="Lipzen A."/>
            <person name="Mereny Z."/>
            <person name="Hegedus B."/>
            <person name="Baldrian P."/>
            <person name="Stursova M."/>
            <person name="Weitz H."/>
            <person name="Taylor A."/>
            <person name="Grigoriev I.V."/>
            <person name="Nagy L.G."/>
            <person name="Martin F."/>
            <person name="Kauserud H."/>
        </authorList>
    </citation>
    <scope>NUCLEOTIDE SEQUENCE</scope>
    <source>
        <strain evidence="2">9284</strain>
    </source>
</reference>
<sequence>MVQKPTKYTAAKTRPTLARRVKTSSAASDYHTAAEDQSVISGQDSVTPTPSGIATLAAAAVAVAAQNSLDKSQNGEGENFVQGEFQAVVNNTITDGPNADTTGIRAGVYRRFNAGRIAQYDERSQSVVSDVASVVSYSGSDVGLNTHYGVNEVAALRGQSVVSDYTTDTDSVVSADARVGGYAIYTNEDGRYGRLEDEMVAGTGGGIQGGYIQSGSELSDFSDESRPASPAGEEEEMLNVLVARRRKEQETQRVIDANIAALPSTPNSPNSHAKRKRDDKRPQRPVKSDVESEDDSGDKRRFERDMRKAVGLSLLPQRAPPAHGASSSRLSPGSPKRQKAEVHRSYADAVSTPATPRARVPVACAPAASAPPVFMPPVFVAPGPAAQAPAAAPPVAVTPAPAPAPHPAANAAASATAVPVAAQAPAAVADAYTWATVNGGMPSGRFMLIRHDTLPLCGRTPEAMLGRLRVEILEQWAAVPGVKLLVVLSGFEGTTGQKREALLDILVGATNALRNSFVIGIPPTGNDVWMVAGLPENVANSLVAAGRIVTTGRLVAVYSFQPAIPNFLGSILGFIGFTDAHQVWLLLTQMLRGNRAFTEFITRNSDNVPANIPADETVEAVINTLYVHAVEVTNRSGQVKPAWSVYMYVPTSSAEAWDTLRRLFRSMSLDTAFNGSGRVVPNFRCRIDTATDHATEHCPLLALPNWIGPTVASLDAIRAANANAQKPPRGDATDSMLGGSKQIKKQWGPDKPKVNAKETKWKGKGKDRSGSGKFDAWDPNSDV</sequence>
<evidence type="ECO:0000256" key="1">
    <source>
        <dbReference type="SAM" id="MobiDB-lite"/>
    </source>
</evidence>
<comment type="caution">
    <text evidence="2">The sequence shown here is derived from an EMBL/GenBank/DDBJ whole genome shotgun (WGS) entry which is preliminary data.</text>
</comment>
<feature type="region of interest" description="Disordered" evidence="1">
    <location>
        <begin position="722"/>
        <end position="783"/>
    </location>
</feature>
<proteinExistence type="predicted"/>
<protein>
    <submittedName>
        <fullName evidence="2">Uncharacterized protein</fullName>
    </submittedName>
</protein>
<dbReference type="Proteomes" id="UP001221142">
    <property type="component" value="Unassembled WGS sequence"/>
</dbReference>
<gene>
    <name evidence="2" type="ORF">FB45DRAFT_1081812</name>
</gene>
<accession>A0AAD7FM60</accession>
<dbReference type="AlphaFoldDB" id="A0AAD7FM60"/>
<feature type="region of interest" description="Disordered" evidence="1">
    <location>
        <begin position="1"/>
        <end position="31"/>
    </location>
</feature>
<evidence type="ECO:0000313" key="3">
    <source>
        <dbReference type="Proteomes" id="UP001221142"/>
    </source>
</evidence>
<feature type="compositionally biased region" description="Basic and acidic residues" evidence="1">
    <location>
        <begin position="279"/>
        <end position="290"/>
    </location>
</feature>
<name>A0AAD7FM60_9AGAR</name>